<proteinExistence type="predicted"/>
<evidence type="ECO:0000313" key="1">
    <source>
        <dbReference type="EMBL" id="MFH8547178.1"/>
    </source>
</evidence>
<protein>
    <submittedName>
        <fullName evidence="1">Uncharacterized protein</fullName>
    </submittedName>
</protein>
<accession>A0ABW7QQB7</accession>
<gene>
    <name evidence="1" type="ORF">ACH4F9_19440</name>
</gene>
<organism evidence="1 2">
    <name type="scientific">Streptomyces longisporoflavus</name>
    <dbReference type="NCBI Taxonomy" id="28044"/>
    <lineage>
        <taxon>Bacteria</taxon>
        <taxon>Bacillati</taxon>
        <taxon>Actinomycetota</taxon>
        <taxon>Actinomycetes</taxon>
        <taxon>Kitasatosporales</taxon>
        <taxon>Streptomycetaceae</taxon>
        <taxon>Streptomyces</taxon>
    </lineage>
</organism>
<keyword evidence="2" id="KW-1185">Reference proteome</keyword>
<evidence type="ECO:0000313" key="2">
    <source>
        <dbReference type="Proteomes" id="UP001610818"/>
    </source>
</evidence>
<dbReference type="RefSeq" id="WP_397713113.1">
    <property type="nucleotide sequence ID" value="NZ_JBIRGN010000003.1"/>
</dbReference>
<comment type="caution">
    <text evidence="1">The sequence shown here is derived from an EMBL/GenBank/DDBJ whole genome shotgun (WGS) entry which is preliminary data.</text>
</comment>
<dbReference type="EMBL" id="JBIRGQ010000003">
    <property type="protein sequence ID" value="MFH8547178.1"/>
    <property type="molecule type" value="Genomic_DNA"/>
</dbReference>
<reference evidence="1 2" key="1">
    <citation type="submission" date="2024-10" db="EMBL/GenBank/DDBJ databases">
        <title>The Natural Products Discovery Center: Release of the First 8490 Sequenced Strains for Exploring Actinobacteria Biosynthetic Diversity.</title>
        <authorList>
            <person name="Kalkreuter E."/>
            <person name="Kautsar S.A."/>
            <person name="Yang D."/>
            <person name="Bader C.D."/>
            <person name="Teijaro C.N."/>
            <person name="Fluegel L."/>
            <person name="Davis C.M."/>
            <person name="Simpson J.R."/>
            <person name="Lauterbach L."/>
            <person name="Steele A.D."/>
            <person name="Gui C."/>
            <person name="Meng S."/>
            <person name="Li G."/>
            <person name="Viehrig K."/>
            <person name="Ye F."/>
            <person name="Su P."/>
            <person name="Kiefer A.F."/>
            <person name="Nichols A."/>
            <person name="Cepeda A.J."/>
            <person name="Yan W."/>
            <person name="Fan B."/>
            <person name="Jiang Y."/>
            <person name="Adhikari A."/>
            <person name="Zheng C.-J."/>
            <person name="Schuster L."/>
            <person name="Cowan T.M."/>
            <person name="Smanski M.J."/>
            <person name="Chevrette M.G."/>
            <person name="De Carvalho L.P.S."/>
            <person name="Shen B."/>
        </authorList>
    </citation>
    <scope>NUCLEOTIDE SEQUENCE [LARGE SCALE GENOMIC DNA]</scope>
    <source>
        <strain evidence="1 2">NPDC017990</strain>
    </source>
</reference>
<sequence>MAENKLAAKGRTMFDRFTATPGLATVAPAHGPAMEHLSGER</sequence>
<dbReference type="Proteomes" id="UP001610818">
    <property type="component" value="Unassembled WGS sequence"/>
</dbReference>
<name>A0ABW7QQB7_9ACTN</name>